<dbReference type="InParanoid" id="M1YLC2"/>
<dbReference type="SUPFAM" id="SSF52821">
    <property type="entry name" value="Rhodanese/Cell cycle control phosphatase"/>
    <property type="match status" value="1"/>
</dbReference>
<dbReference type="PROSITE" id="PS50206">
    <property type="entry name" value="RHODANESE_3"/>
    <property type="match status" value="1"/>
</dbReference>
<evidence type="ECO:0000259" key="3">
    <source>
        <dbReference type="PROSITE" id="PS50206"/>
    </source>
</evidence>
<name>M1YLC2_NITG3</name>
<dbReference type="STRING" id="1266370.NITGR_610029"/>
<feature type="domain" description="Rhodanese" evidence="3">
    <location>
        <begin position="17"/>
        <end position="105"/>
    </location>
</feature>
<dbReference type="RefSeq" id="WP_005009753.1">
    <property type="nucleotide sequence ID" value="NZ_HG422173.1"/>
</dbReference>
<organism evidence="4 5">
    <name type="scientific">Nitrospina gracilis (strain 3/211)</name>
    <dbReference type="NCBI Taxonomy" id="1266370"/>
    <lineage>
        <taxon>Bacteria</taxon>
        <taxon>Pseudomonadati</taxon>
        <taxon>Nitrospinota/Tectimicrobiota group</taxon>
        <taxon>Nitrospinota</taxon>
        <taxon>Nitrospinia</taxon>
        <taxon>Nitrospinales</taxon>
        <taxon>Nitrospinaceae</taxon>
        <taxon>Nitrospina</taxon>
    </lineage>
</organism>
<dbReference type="Gene3D" id="3.40.250.10">
    <property type="entry name" value="Rhodanese-like domain"/>
    <property type="match status" value="1"/>
</dbReference>
<accession>M1YLC2</accession>
<dbReference type="OrthoDB" id="9811849at2"/>
<protein>
    <submittedName>
        <fullName evidence="4">Thiosulfate sulfurtransferase</fullName>
        <ecNumber evidence="4">2.8.1.1</ecNumber>
    </submittedName>
</protein>
<evidence type="ECO:0000313" key="5">
    <source>
        <dbReference type="Proteomes" id="UP000011704"/>
    </source>
</evidence>
<evidence type="ECO:0000313" key="4">
    <source>
        <dbReference type="EMBL" id="CCQ91271.1"/>
    </source>
</evidence>
<dbReference type="InterPro" id="IPR050229">
    <property type="entry name" value="GlpE_sulfurtransferase"/>
</dbReference>
<dbReference type="EMBL" id="CAQJ01000068">
    <property type="protein sequence ID" value="CCQ91271.1"/>
    <property type="molecule type" value="Genomic_DNA"/>
</dbReference>
<comment type="caution">
    <text evidence="4">The sequence shown here is derived from an EMBL/GenBank/DDBJ whole genome shotgun (WGS) entry which is preliminary data.</text>
</comment>
<dbReference type="PANTHER" id="PTHR43031">
    <property type="entry name" value="FAD-DEPENDENT OXIDOREDUCTASE"/>
    <property type="match status" value="1"/>
</dbReference>
<dbReference type="EC" id="2.8.1.1" evidence="4"/>
<evidence type="ECO:0000256" key="1">
    <source>
        <dbReference type="ARBA" id="ARBA00022490"/>
    </source>
</evidence>
<proteinExistence type="predicted"/>
<dbReference type="GO" id="GO:0005737">
    <property type="term" value="C:cytoplasm"/>
    <property type="evidence" value="ECO:0007669"/>
    <property type="project" value="InterPro"/>
</dbReference>
<dbReference type="InterPro" id="IPR023695">
    <property type="entry name" value="Thiosulf_sulfurTrfase"/>
</dbReference>
<evidence type="ECO:0000256" key="2">
    <source>
        <dbReference type="ARBA" id="ARBA00022679"/>
    </source>
</evidence>
<reference evidence="4 5" key="1">
    <citation type="journal article" date="2013" name="Front. Microbiol.">
        <title>The genome of Nitrospina gracilis illuminates the metabolism and evolution of the major marine nitrite oxidizer.</title>
        <authorList>
            <person name="Luecker S."/>
            <person name="Nowka B."/>
            <person name="Rattei T."/>
            <person name="Spieck E."/>
            <person name="and Daims H."/>
        </authorList>
    </citation>
    <scope>NUCLEOTIDE SEQUENCE [LARGE SCALE GENOMIC DNA]</scope>
    <source>
        <strain evidence="4 5">3/211</strain>
    </source>
</reference>
<dbReference type="AlphaFoldDB" id="M1YLC2"/>
<sequence length="107" mass="12195">MSEIKQMTVQQLHDLLEEGPVNVLDIRDEASYDAGHVPNAVPLSRTPVEQCLEKFEKDKTLVVCCYHGISSIEAAMFFSQQGFKDVHSLMGGYEAWHRNYSEDDFLE</sequence>
<dbReference type="SMART" id="SM00450">
    <property type="entry name" value="RHOD"/>
    <property type="match status" value="1"/>
</dbReference>
<keyword evidence="1" id="KW-0963">Cytoplasm</keyword>
<dbReference type="InterPro" id="IPR036873">
    <property type="entry name" value="Rhodanese-like_dom_sf"/>
</dbReference>
<gene>
    <name evidence="4" type="primary">glpE</name>
    <name evidence="4" type="ORF">NITGR_610029</name>
</gene>
<dbReference type="FunCoup" id="M1YLC2">
    <property type="interactions" value="112"/>
</dbReference>
<dbReference type="GO" id="GO:0004792">
    <property type="term" value="F:thiosulfate-cyanide sulfurtransferase activity"/>
    <property type="evidence" value="ECO:0007669"/>
    <property type="project" value="UniProtKB-EC"/>
</dbReference>
<dbReference type="InterPro" id="IPR001763">
    <property type="entry name" value="Rhodanese-like_dom"/>
</dbReference>
<dbReference type="PANTHER" id="PTHR43031:SF6">
    <property type="entry name" value="THIOSULFATE SULFURTRANSFERASE GLPE"/>
    <property type="match status" value="1"/>
</dbReference>
<dbReference type="HOGENOM" id="CLU_089574_14_0_0"/>
<dbReference type="CDD" id="cd01444">
    <property type="entry name" value="GlpE_ST"/>
    <property type="match status" value="1"/>
</dbReference>
<dbReference type="Proteomes" id="UP000011704">
    <property type="component" value="Unassembled WGS sequence"/>
</dbReference>
<keyword evidence="2 4" id="KW-0808">Transferase</keyword>
<keyword evidence="5" id="KW-1185">Reference proteome</keyword>
<dbReference type="Pfam" id="PF00581">
    <property type="entry name" value="Rhodanese"/>
    <property type="match status" value="1"/>
</dbReference>